<keyword evidence="8" id="KW-1185">Reference proteome</keyword>
<evidence type="ECO:0000313" key="7">
    <source>
        <dbReference type="EMBL" id="PIA18390.1"/>
    </source>
</evidence>
<dbReference type="PANTHER" id="PTHR21422">
    <property type="entry name" value="RAB3 GTPASE-ACTIVATING PROTEIN CATALYTIC SUBUNIT"/>
    <property type="match status" value="1"/>
</dbReference>
<evidence type="ECO:0000256" key="1">
    <source>
        <dbReference type="ARBA" id="ARBA00004496"/>
    </source>
</evidence>
<evidence type="ECO:0000256" key="4">
    <source>
        <dbReference type="ARBA" id="ARBA00022468"/>
    </source>
</evidence>
<dbReference type="InterPro" id="IPR045700">
    <property type="entry name" value="Rab3GAP1"/>
</dbReference>
<dbReference type="Proteomes" id="UP000242474">
    <property type="component" value="Unassembled WGS sequence"/>
</dbReference>
<dbReference type="PANTHER" id="PTHR21422:SF9">
    <property type="entry name" value="RAB3 GTPASE-ACTIVATING PROTEIN CATALYTIC SUBUNIT"/>
    <property type="match status" value="1"/>
</dbReference>
<dbReference type="InterPro" id="IPR026147">
    <property type="entry name" value="Rab3GAP1_conserved"/>
</dbReference>
<dbReference type="OrthoDB" id="17346at2759"/>
<protein>
    <recommendedName>
        <fullName evidence="3">Rab3 GTPase-activating protein catalytic subunit</fullName>
    </recommendedName>
</protein>
<evidence type="ECO:0000313" key="8">
    <source>
        <dbReference type="Proteomes" id="UP000242474"/>
    </source>
</evidence>
<sequence>MLREREAILMSFGTSTEGAQQRARLQCAELISDMQSFKAANPGCILADFVRWHSPRDWIVPEGRADREGYLSTRMTSRGASDSEDSNLWQQLWSEARRIPANQQKPLFDFEMEAEKALHYLEGIPIYSLFASLLPTMFLITYERLYRQPIVHRIGCLRQRLRSLGTRIVQNVDWAAADPDDSVYGSVMDDLEALEVQTSRCVSLLCKFPGQYSLVETLVQQGRAIVDDRNMQKAVLKALSKYNILSATPARREYVFSANLYDTNVDGLDVPQRMHVIIDDAKSIRVVYCRTKTQGTISDNYLT</sequence>
<organism evidence="7 8">
    <name type="scientific">Coemansia reversa (strain ATCC 12441 / NRRL 1564)</name>
    <dbReference type="NCBI Taxonomy" id="763665"/>
    <lineage>
        <taxon>Eukaryota</taxon>
        <taxon>Fungi</taxon>
        <taxon>Fungi incertae sedis</taxon>
        <taxon>Zoopagomycota</taxon>
        <taxon>Kickxellomycotina</taxon>
        <taxon>Kickxellomycetes</taxon>
        <taxon>Kickxellales</taxon>
        <taxon>Kickxellaceae</taxon>
        <taxon>Coemansia</taxon>
    </lineage>
</organism>
<evidence type="ECO:0000256" key="2">
    <source>
        <dbReference type="ARBA" id="ARBA00008856"/>
    </source>
</evidence>
<dbReference type="GO" id="GO:0005096">
    <property type="term" value="F:GTPase activator activity"/>
    <property type="evidence" value="ECO:0007669"/>
    <property type="project" value="UniProtKB-KW"/>
</dbReference>
<dbReference type="GO" id="GO:0005737">
    <property type="term" value="C:cytoplasm"/>
    <property type="evidence" value="ECO:0007669"/>
    <property type="project" value="UniProtKB-SubCell"/>
</dbReference>
<evidence type="ECO:0000256" key="3">
    <source>
        <dbReference type="ARBA" id="ARBA00015817"/>
    </source>
</evidence>
<dbReference type="AlphaFoldDB" id="A0A2G5BH98"/>
<keyword evidence="4" id="KW-0343">GTPase activation</keyword>
<comment type="subcellular location">
    <subcellularLocation>
        <location evidence="1">Cytoplasm</location>
    </subcellularLocation>
</comment>
<dbReference type="STRING" id="763665.A0A2G5BH98"/>
<name>A0A2G5BH98_COERN</name>
<reference evidence="7 8" key="1">
    <citation type="journal article" date="2015" name="Genome Biol. Evol.">
        <title>Phylogenomic analyses indicate that early fungi evolved digesting cell walls of algal ancestors of land plants.</title>
        <authorList>
            <person name="Chang Y."/>
            <person name="Wang S."/>
            <person name="Sekimoto S."/>
            <person name="Aerts A.L."/>
            <person name="Choi C."/>
            <person name="Clum A."/>
            <person name="LaButti K.M."/>
            <person name="Lindquist E.A."/>
            <person name="Yee Ngan C."/>
            <person name="Ohm R.A."/>
            <person name="Salamov A.A."/>
            <person name="Grigoriev I.V."/>
            <person name="Spatafora J.W."/>
            <person name="Berbee M.L."/>
        </authorList>
    </citation>
    <scope>NUCLEOTIDE SEQUENCE [LARGE SCALE GENOMIC DNA]</scope>
    <source>
        <strain evidence="7 8">NRRL 1564</strain>
    </source>
</reference>
<comment type="similarity">
    <text evidence="2">Belongs to the Rab3-GAP catalytic subunit family.</text>
</comment>
<dbReference type="Pfam" id="PF13890">
    <property type="entry name" value="Rab3-GTPase_cat"/>
    <property type="match status" value="1"/>
</dbReference>
<evidence type="ECO:0000259" key="6">
    <source>
        <dbReference type="Pfam" id="PF13890"/>
    </source>
</evidence>
<feature type="domain" description="Rab3GAP catalytic subunit conserved" evidence="6">
    <location>
        <begin position="1"/>
        <end position="122"/>
    </location>
</feature>
<gene>
    <name evidence="7" type="ORF">COEREDRAFT_79863</name>
</gene>
<proteinExistence type="inferred from homology"/>
<accession>A0A2G5BH98</accession>
<keyword evidence="5" id="KW-0963">Cytoplasm</keyword>
<evidence type="ECO:0000256" key="5">
    <source>
        <dbReference type="ARBA" id="ARBA00022490"/>
    </source>
</evidence>
<dbReference type="EMBL" id="KZ303490">
    <property type="protein sequence ID" value="PIA18390.1"/>
    <property type="molecule type" value="Genomic_DNA"/>
</dbReference>